<dbReference type="CDD" id="cd02440">
    <property type="entry name" value="AdoMet_MTases"/>
    <property type="match status" value="1"/>
</dbReference>
<dbReference type="PANTHER" id="PTHR32319">
    <property type="entry name" value="BACTERIAL HEMOLYSIN-LIKE PROTEIN"/>
    <property type="match status" value="1"/>
</dbReference>
<dbReference type="EMBL" id="CAEZTO010000002">
    <property type="protein sequence ID" value="CAB4563784.1"/>
    <property type="molecule type" value="Genomic_DNA"/>
</dbReference>
<name>A0A6J6DKS6_9ZZZZ</name>
<feature type="domain" description="RNA-binding S4" evidence="3">
    <location>
        <begin position="1"/>
        <end position="64"/>
    </location>
</feature>
<dbReference type="SUPFAM" id="SSF53335">
    <property type="entry name" value="S-adenosyl-L-methionine-dependent methyltransferases"/>
    <property type="match status" value="1"/>
</dbReference>
<proteinExistence type="inferred from homology"/>
<evidence type="ECO:0000313" key="4">
    <source>
        <dbReference type="EMBL" id="CAB4551099.1"/>
    </source>
</evidence>
<dbReference type="AlphaFoldDB" id="A0A6J6DKS6"/>
<organism evidence="5">
    <name type="scientific">freshwater metagenome</name>
    <dbReference type="NCBI Taxonomy" id="449393"/>
    <lineage>
        <taxon>unclassified sequences</taxon>
        <taxon>metagenomes</taxon>
        <taxon>ecological metagenomes</taxon>
    </lineage>
</organism>
<gene>
    <name evidence="4" type="ORF">UFOPK1503_01060</name>
    <name evidence="5" type="ORF">UFOPK1693_00211</name>
</gene>
<dbReference type="SMART" id="SM00363">
    <property type="entry name" value="S4"/>
    <property type="match status" value="1"/>
</dbReference>
<dbReference type="Pfam" id="PF01479">
    <property type="entry name" value="S4"/>
    <property type="match status" value="1"/>
</dbReference>
<dbReference type="InterPro" id="IPR002942">
    <property type="entry name" value="S4_RNA-bd"/>
</dbReference>
<dbReference type="InterPro" id="IPR029063">
    <property type="entry name" value="SAM-dependent_MTases_sf"/>
</dbReference>
<dbReference type="EMBL" id="CAEZST010000024">
    <property type="protein sequence ID" value="CAB4551099.1"/>
    <property type="molecule type" value="Genomic_DNA"/>
</dbReference>
<evidence type="ECO:0000256" key="2">
    <source>
        <dbReference type="ARBA" id="ARBA00029460"/>
    </source>
</evidence>
<keyword evidence="1" id="KW-0694">RNA-binding</keyword>
<dbReference type="Gene3D" id="3.10.290.10">
    <property type="entry name" value="RNA-binding S4 domain"/>
    <property type="match status" value="1"/>
</dbReference>
<dbReference type="GO" id="GO:0008168">
    <property type="term" value="F:methyltransferase activity"/>
    <property type="evidence" value="ECO:0007669"/>
    <property type="project" value="InterPro"/>
</dbReference>
<dbReference type="InterPro" id="IPR047048">
    <property type="entry name" value="TlyA"/>
</dbReference>
<dbReference type="PANTHER" id="PTHR32319:SF0">
    <property type="entry name" value="BACTERIAL HEMOLYSIN-LIKE PROTEIN"/>
    <property type="match status" value="1"/>
</dbReference>
<dbReference type="Pfam" id="PF01728">
    <property type="entry name" value="FtsJ"/>
    <property type="match status" value="1"/>
</dbReference>
<evidence type="ECO:0000313" key="5">
    <source>
        <dbReference type="EMBL" id="CAB4563784.1"/>
    </source>
</evidence>
<protein>
    <submittedName>
        <fullName evidence="5">Unannotated protein</fullName>
    </submittedName>
</protein>
<dbReference type="GO" id="GO:0032259">
    <property type="term" value="P:methylation"/>
    <property type="evidence" value="ECO:0007669"/>
    <property type="project" value="InterPro"/>
</dbReference>
<dbReference type="Gene3D" id="3.40.50.150">
    <property type="entry name" value="Vaccinia Virus protein VP39"/>
    <property type="match status" value="1"/>
</dbReference>
<evidence type="ECO:0000256" key="1">
    <source>
        <dbReference type="ARBA" id="ARBA00022884"/>
    </source>
</evidence>
<dbReference type="NCBIfam" id="TIGR00478">
    <property type="entry name" value="tly"/>
    <property type="match status" value="1"/>
</dbReference>
<evidence type="ECO:0000259" key="3">
    <source>
        <dbReference type="SMART" id="SM00363"/>
    </source>
</evidence>
<dbReference type="InterPro" id="IPR036986">
    <property type="entry name" value="S4_RNA-bd_sf"/>
</dbReference>
<dbReference type="InterPro" id="IPR002877">
    <property type="entry name" value="RNA_MeTrfase_FtsJ_dom"/>
</dbReference>
<dbReference type="CDD" id="cd00165">
    <property type="entry name" value="S4"/>
    <property type="match status" value="1"/>
</dbReference>
<dbReference type="InterPro" id="IPR004538">
    <property type="entry name" value="Hemolysin_A/TlyA"/>
</dbReference>
<dbReference type="GO" id="GO:0003723">
    <property type="term" value="F:RNA binding"/>
    <property type="evidence" value="ECO:0007669"/>
    <property type="project" value="UniProtKB-KW"/>
</dbReference>
<dbReference type="SUPFAM" id="SSF55174">
    <property type="entry name" value="Alpha-L RNA-binding motif"/>
    <property type="match status" value="1"/>
</dbReference>
<dbReference type="PROSITE" id="PS50889">
    <property type="entry name" value="S4"/>
    <property type="match status" value="1"/>
</dbReference>
<reference evidence="5" key="1">
    <citation type="submission" date="2020-05" db="EMBL/GenBank/DDBJ databases">
        <authorList>
            <person name="Chiriac C."/>
            <person name="Salcher M."/>
            <person name="Ghai R."/>
            <person name="Kavagutti S V."/>
        </authorList>
    </citation>
    <scope>NUCLEOTIDE SEQUENCE</scope>
</reference>
<comment type="similarity">
    <text evidence="2">Belongs to the TlyA family.</text>
</comment>
<sequence>MRLDLALVERGLVRSRNQAARLIESGDVRLNGREALKPSLDVAETDSIEVTRSEYVARSAHKLLHALDKFEIDVPSACLDIGASTGGFTQVLLERGAHRVVALDVGTDQLANELKLDHRVIELSGVNIRDFPPSQLPISSSEIELVVVDLSFISLRLVARSILDCGPRAEFVFLIKPQFEVQKADLNKQGVLISETRRLQALRDSLSALSEAGFTLKGLSVSPLLGSAGNIEYLAHLVPGRAADIERFIAELD</sequence>
<accession>A0A6J6DKS6</accession>